<dbReference type="Ensembl" id="ENSNGAT00000020371.1">
    <property type="protein sequence ID" value="ENSNGAP00000014775.1"/>
    <property type="gene ID" value="ENSNGAG00000015990.1"/>
</dbReference>
<dbReference type="InterPro" id="IPR036048">
    <property type="entry name" value="Interleukin_8-like_sf"/>
</dbReference>
<dbReference type="PRINTS" id="PR00436">
    <property type="entry name" value="INTERLEUKIN8"/>
</dbReference>
<dbReference type="InterPro" id="IPR033899">
    <property type="entry name" value="CXC_Chemokine_domain"/>
</dbReference>
<dbReference type="GO" id="GO:0048535">
    <property type="term" value="P:lymph node development"/>
    <property type="evidence" value="ECO:0007669"/>
    <property type="project" value="Ensembl"/>
</dbReference>
<feature type="signal peptide" evidence="6">
    <location>
        <begin position="1"/>
        <end position="21"/>
    </location>
</feature>
<gene>
    <name evidence="8" type="primary">Cxcl13</name>
</gene>
<keyword evidence="4 6" id="KW-0964">Secreted</keyword>
<comment type="similarity">
    <text evidence="2 6">Belongs to the intercrine alpha (chemokine CxC) family.</text>
</comment>
<dbReference type="Pfam" id="PF00048">
    <property type="entry name" value="IL8"/>
    <property type="match status" value="1"/>
</dbReference>
<evidence type="ECO:0000313" key="8">
    <source>
        <dbReference type="Ensembl" id="ENSNGAP00000014775.1"/>
    </source>
</evidence>
<keyword evidence="6" id="KW-0732">Signal</keyword>
<dbReference type="PROSITE" id="PS00471">
    <property type="entry name" value="SMALL_CYTOKINES_CXC"/>
    <property type="match status" value="1"/>
</dbReference>
<proteinExistence type="inferred from homology"/>
<dbReference type="GO" id="GO:0033634">
    <property type="term" value="P:positive regulation of cell-cell adhesion mediated by integrin"/>
    <property type="evidence" value="ECO:0007669"/>
    <property type="project" value="Ensembl"/>
</dbReference>
<name>A0A8C6W898_NANGA</name>
<dbReference type="PANTHER" id="PTHR12015:SF204">
    <property type="entry name" value="C-X-C MOTIF CHEMOKINE 13"/>
    <property type="match status" value="1"/>
</dbReference>
<dbReference type="GO" id="GO:0031724">
    <property type="term" value="F:CXCR5 chemokine receptor binding"/>
    <property type="evidence" value="ECO:0007669"/>
    <property type="project" value="Ensembl"/>
</dbReference>
<comment type="subcellular location">
    <subcellularLocation>
        <location evidence="1 6">Secreted</location>
    </subcellularLocation>
</comment>
<dbReference type="PRINTS" id="PR00437">
    <property type="entry name" value="SMALLCYTKCXC"/>
</dbReference>
<evidence type="ECO:0000256" key="3">
    <source>
        <dbReference type="ARBA" id="ARBA00022514"/>
    </source>
</evidence>
<dbReference type="KEGG" id="ngi:103742628"/>
<dbReference type="GO" id="GO:0008009">
    <property type="term" value="F:chemokine activity"/>
    <property type="evidence" value="ECO:0007669"/>
    <property type="project" value="Ensembl"/>
</dbReference>
<dbReference type="SMART" id="SM00199">
    <property type="entry name" value="SCY"/>
    <property type="match status" value="1"/>
</dbReference>
<keyword evidence="9" id="KW-1185">Reference proteome</keyword>
<dbReference type="CTD" id="10563"/>
<dbReference type="GO" id="GO:0035769">
    <property type="term" value="P:B cell chemotaxis across high endothelial venule"/>
    <property type="evidence" value="ECO:0007669"/>
    <property type="project" value="Ensembl"/>
</dbReference>
<dbReference type="Proteomes" id="UP000694381">
    <property type="component" value="Unassembled WGS sequence"/>
</dbReference>
<keyword evidence="5" id="KW-1015">Disulfide bond</keyword>
<keyword evidence="3 6" id="KW-0202">Cytokine</keyword>
<keyword evidence="6" id="KW-0145">Chemotaxis</keyword>
<dbReference type="RefSeq" id="XP_008841924.1">
    <property type="nucleotide sequence ID" value="XM_008843702.2"/>
</dbReference>
<dbReference type="GO" id="GO:0033625">
    <property type="term" value="P:positive regulation of integrin activation"/>
    <property type="evidence" value="ECO:0007669"/>
    <property type="project" value="Ensembl"/>
</dbReference>
<dbReference type="InterPro" id="IPR001089">
    <property type="entry name" value="Chemokine_CXC"/>
</dbReference>
<evidence type="ECO:0000256" key="6">
    <source>
        <dbReference type="RuleBase" id="RU361149"/>
    </source>
</evidence>
<dbReference type="GO" id="GO:0006955">
    <property type="term" value="P:immune response"/>
    <property type="evidence" value="ECO:0007669"/>
    <property type="project" value="InterPro"/>
</dbReference>
<reference evidence="8" key="2">
    <citation type="submission" date="2025-09" db="UniProtKB">
        <authorList>
            <consortium name="Ensembl"/>
        </authorList>
    </citation>
    <scope>IDENTIFICATION</scope>
</reference>
<dbReference type="GO" id="GO:0032487">
    <property type="term" value="P:regulation of Rap protein signal transduction"/>
    <property type="evidence" value="ECO:0007669"/>
    <property type="project" value="Ensembl"/>
</dbReference>
<feature type="domain" description="Chemokine interleukin-8-like" evidence="7">
    <location>
        <begin position="29"/>
        <end position="90"/>
    </location>
</feature>
<dbReference type="CDD" id="cd00273">
    <property type="entry name" value="Chemokine_CXC"/>
    <property type="match status" value="1"/>
</dbReference>
<dbReference type="OrthoDB" id="9937393at2759"/>
<feature type="chain" id="PRO_5034783657" description="C-X-C motif chemokine" evidence="6">
    <location>
        <begin position="22"/>
        <end position="109"/>
    </location>
</feature>
<dbReference type="InterPro" id="IPR039809">
    <property type="entry name" value="Chemokine_b/g/d"/>
</dbReference>
<dbReference type="GO" id="GO:0006952">
    <property type="term" value="P:defense response"/>
    <property type="evidence" value="ECO:0007669"/>
    <property type="project" value="InterPro"/>
</dbReference>
<dbReference type="AlphaFoldDB" id="A0A8C6W898"/>
<dbReference type="GO" id="GO:0005615">
    <property type="term" value="C:extracellular space"/>
    <property type="evidence" value="ECO:0007669"/>
    <property type="project" value="UniProtKB-UniRule"/>
</dbReference>
<sequence length="109" mass="12031">MRLSTAALLLLLVSSLSPGHGILETHYTNRKCRCSKGISTLIHPSIVERVQVKPPGNGCPQEEIIIWTKKMFPLCLNPKAKWILNVIKLSQSKSLSSTPQAPVSKKRTS</sequence>
<accession>A0A8C6W898</accession>
<dbReference type="InterPro" id="IPR018048">
    <property type="entry name" value="Chemokine_CXC_CS"/>
</dbReference>
<dbReference type="InterPro" id="IPR001811">
    <property type="entry name" value="Chemokine_IL8-like_dom"/>
</dbReference>
<reference evidence="8" key="1">
    <citation type="submission" date="2025-08" db="UniProtKB">
        <authorList>
            <consortium name="Ensembl"/>
        </authorList>
    </citation>
    <scope>IDENTIFICATION</scope>
</reference>
<dbReference type="OMA" id="NCRCVKT"/>
<dbReference type="GeneID" id="103742628"/>
<dbReference type="Gene3D" id="2.40.50.40">
    <property type="match status" value="1"/>
</dbReference>
<evidence type="ECO:0000256" key="1">
    <source>
        <dbReference type="ARBA" id="ARBA00004613"/>
    </source>
</evidence>
<dbReference type="FunFam" id="2.40.50.40:FF:000004">
    <property type="entry name" value="C-X-C motif chemokine"/>
    <property type="match status" value="1"/>
</dbReference>
<dbReference type="SUPFAM" id="SSF54117">
    <property type="entry name" value="Interleukin 8-like chemokines"/>
    <property type="match status" value="1"/>
</dbReference>
<evidence type="ECO:0000259" key="7">
    <source>
        <dbReference type="SMART" id="SM00199"/>
    </source>
</evidence>
<dbReference type="GO" id="GO:0070098">
    <property type="term" value="P:chemokine-mediated signaling pathway"/>
    <property type="evidence" value="ECO:0007669"/>
    <property type="project" value="Ensembl"/>
</dbReference>
<evidence type="ECO:0000313" key="9">
    <source>
        <dbReference type="Proteomes" id="UP000694381"/>
    </source>
</evidence>
<organism evidence="8 9">
    <name type="scientific">Nannospalax galili</name>
    <name type="common">Northern Israeli blind subterranean mole rat</name>
    <name type="synonym">Spalax galili</name>
    <dbReference type="NCBI Taxonomy" id="1026970"/>
    <lineage>
        <taxon>Eukaryota</taxon>
        <taxon>Metazoa</taxon>
        <taxon>Chordata</taxon>
        <taxon>Craniata</taxon>
        <taxon>Vertebrata</taxon>
        <taxon>Euteleostomi</taxon>
        <taxon>Mammalia</taxon>
        <taxon>Eutheria</taxon>
        <taxon>Euarchontoglires</taxon>
        <taxon>Glires</taxon>
        <taxon>Rodentia</taxon>
        <taxon>Myomorpha</taxon>
        <taxon>Muroidea</taxon>
        <taxon>Spalacidae</taxon>
        <taxon>Spalacinae</taxon>
        <taxon>Nannospalax</taxon>
    </lineage>
</organism>
<dbReference type="PANTHER" id="PTHR12015">
    <property type="entry name" value="SMALL INDUCIBLE CYTOKINE A"/>
    <property type="match status" value="1"/>
</dbReference>
<protein>
    <recommendedName>
        <fullName evidence="6">C-X-C motif chemokine</fullName>
    </recommendedName>
</protein>
<evidence type="ECO:0000256" key="4">
    <source>
        <dbReference type="ARBA" id="ARBA00022525"/>
    </source>
</evidence>
<evidence type="ECO:0000256" key="5">
    <source>
        <dbReference type="ARBA" id="ARBA00023157"/>
    </source>
</evidence>
<evidence type="ECO:0000256" key="2">
    <source>
        <dbReference type="ARBA" id="ARBA00010665"/>
    </source>
</evidence>
<dbReference type="GeneTree" id="ENSGT00530000064292"/>